<feature type="transmembrane region" description="Helical" evidence="5">
    <location>
        <begin position="21"/>
        <end position="41"/>
    </location>
</feature>
<comment type="subcellular location">
    <subcellularLocation>
        <location evidence="1">Membrane</location>
        <topology evidence="1">Multi-pass membrane protein</topology>
    </subcellularLocation>
</comment>
<dbReference type="RefSeq" id="WP_290270593.1">
    <property type="nucleotide sequence ID" value="NZ_JAUFQP010000010.1"/>
</dbReference>
<feature type="transmembrane region" description="Helical" evidence="5">
    <location>
        <begin position="89"/>
        <end position="108"/>
    </location>
</feature>
<feature type="transmembrane region" description="Helical" evidence="5">
    <location>
        <begin position="47"/>
        <end position="68"/>
    </location>
</feature>
<dbReference type="Pfam" id="PF05105">
    <property type="entry name" value="Phage_holin_4_1"/>
    <property type="match status" value="1"/>
</dbReference>
<keyword evidence="2 5" id="KW-0812">Transmembrane</keyword>
<sequence length="179" mass="20281">MQTPLITALFLGIKKSKIVFFSLYTNKGFFLIPIGAVALVVNLKSAIHLLIALMIFDFITGIGASWSNKKKAEKADPTLEKKQLISSEKLKLSGVKMLLYGSTIWLAYKIEELFLIKTFTLDFSEKELTLTIGVIAFWCMVELFSIIFENFKAMGFDVLKIVSKIFNTYKTAKKEIKNM</sequence>
<reference evidence="6 7" key="1">
    <citation type="submission" date="2024-09" db="EMBL/GenBank/DDBJ databases">
        <authorList>
            <person name="Sun Q."/>
            <person name="Mori K."/>
        </authorList>
    </citation>
    <scope>NUCLEOTIDE SEQUENCE [LARGE SCALE GENOMIC DNA]</scope>
    <source>
        <strain evidence="6 7">CECT 8300</strain>
    </source>
</reference>
<name>A0ABV5H3U5_9FLAO</name>
<keyword evidence="7" id="KW-1185">Reference proteome</keyword>
<dbReference type="EMBL" id="JBHMFA010000017">
    <property type="protein sequence ID" value="MFB9106540.1"/>
    <property type="molecule type" value="Genomic_DNA"/>
</dbReference>
<evidence type="ECO:0000256" key="1">
    <source>
        <dbReference type="ARBA" id="ARBA00004141"/>
    </source>
</evidence>
<keyword evidence="3 5" id="KW-1133">Transmembrane helix</keyword>
<comment type="caution">
    <text evidence="6">The sequence shown here is derived from an EMBL/GenBank/DDBJ whole genome shotgun (WGS) entry which is preliminary data.</text>
</comment>
<evidence type="ECO:0000313" key="6">
    <source>
        <dbReference type="EMBL" id="MFB9106540.1"/>
    </source>
</evidence>
<protein>
    <submittedName>
        <fullName evidence="6">Phage holin family protein</fullName>
    </submittedName>
</protein>
<dbReference type="InterPro" id="IPR006480">
    <property type="entry name" value="Phage_holin_4_1"/>
</dbReference>
<feature type="transmembrane region" description="Helical" evidence="5">
    <location>
        <begin position="128"/>
        <end position="148"/>
    </location>
</feature>
<evidence type="ECO:0000313" key="7">
    <source>
        <dbReference type="Proteomes" id="UP001589590"/>
    </source>
</evidence>
<gene>
    <name evidence="6" type="ORF">ACFFU1_16650</name>
</gene>
<proteinExistence type="predicted"/>
<evidence type="ECO:0000256" key="3">
    <source>
        <dbReference type="ARBA" id="ARBA00022989"/>
    </source>
</evidence>
<evidence type="ECO:0000256" key="2">
    <source>
        <dbReference type="ARBA" id="ARBA00022692"/>
    </source>
</evidence>
<dbReference type="Proteomes" id="UP001589590">
    <property type="component" value="Unassembled WGS sequence"/>
</dbReference>
<organism evidence="6 7">
    <name type="scientific">Algibacter miyuki</name>
    <dbReference type="NCBI Taxonomy" id="1306933"/>
    <lineage>
        <taxon>Bacteria</taxon>
        <taxon>Pseudomonadati</taxon>
        <taxon>Bacteroidota</taxon>
        <taxon>Flavobacteriia</taxon>
        <taxon>Flavobacteriales</taxon>
        <taxon>Flavobacteriaceae</taxon>
        <taxon>Algibacter</taxon>
    </lineage>
</organism>
<evidence type="ECO:0000256" key="4">
    <source>
        <dbReference type="ARBA" id="ARBA00023136"/>
    </source>
</evidence>
<accession>A0ABV5H3U5</accession>
<evidence type="ECO:0000256" key="5">
    <source>
        <dbReference type="SAM" id="Phobius"/>
    </source>
</evidence>
<keyword evidence="4 5" id="KW-0472">Membrane</keyword>